<evidence type="ECO:0000313" key="1">
    <source>
        <dbReference type="EMBL" id="ORY43752.1"/>
    </source>
</evidence>
<name>A0A1Y2C9P2_9FUNG</name>
<evidence type="ECO:0000313" key="2">
    <source>
        <dbReference type="Proteomes" id="UP000193642"/>
    </source>
</evidence>
<evidence type="ECO:0008006" key="3">
    <source>
        <dbReference type="Google" id="ProtNLM"/>
    </source>
</evidence>
<keyword evidence="2" id="KW-1185">Reference proteome</keyword>
<comment type="caution">
    <text evidence="1">The sequence shown here is derived from an EMBL/GenBank/DDBJ whole genome shotgun (WGS) entry which is preliminary data.</text>
</comment>
<dbReference type="AlphaFoldDB" id="A0A1Y2C9P2"/>
<proteinExistence type="predicted"/>
<gene>
    <name evidence="1" type="ORF">BCR33DRAFT_717400</name>
</gene>
<dbReference type="InterPro" id="IPR032675">
    <property type="entry name" value="LRR_dom_sf"/>
</dbReference>
<organism evidence="1 2">
    <name type="scientific">Rhizoclosmatium globosum</name>
    <dbReference type="NCBI Taxonomy" id="329046"/>
    <lineage>
        <taxon>Eukaryota</taxon>
        <taxon>Fungi</taxon>
        <taxon>Fungi incertae sedis</taxon>
        <taxon>Chytridiomycota</taxon>
        <taxon>Chytridiomycota incertae sedis</taxon>
        <taxon>Chytridiomycetes</taxon>
        <taxon>Chytridiales</taxon>
        <taxon>Chytriomycetaceae</taxon>
        <taxon>Rhizoclosmatium</taxon>
    </lineage>
</organism>
<dbReference type="Proteomes" id="UP000193642">
    <property type="component" value="Unassembled WGS sequence"/>
</dbReference>
<dbReference type="Gene3D" id="3.80.10.10">
    <property type="entry name" value="Ribonuclease Inhibitor"/>
    <property type="match status" value="1"/>
</dbReference>
<protein>
    <recommendedName>
        <fullName evidence="3">L domain-like protein</fullName>
    </recommendedName>
</protein>
<accession>A0A1Y2C9P2</accession>
<dbReference type="OrthoDB" id="1394818at2759"/>
<sequence length="120" mass="13126">MTYNLVQCDSSNYITRLEMINNGLQGQVLVDFSTFTRLTYVSLYKNGGLTGSLPRNLPSGLVYIGFLENITGSIPTLPANLQTLYIETTKSGLSGSLPQLPMNLTFLCVHIPFCAVTELS</sequence>
<dbReference type="SUPFAM" id="SSF52058">
    <property type="entry name" value="L domain-like"/>
    <property type="match status" value="1"/>
</dbReference>
<reference evidence="1 2" key="1">
    <citation type="submission" date="2016-07" db="EMBL/GenBank/DDBJ databases">
        <title>Pervasive Adenine N6-methylation of Active Genes in Fungi.</title>
        <authorList>
            <consortium name="DOE Joint Genome Institute"/>
            <person name="Mondo S.J."/>
            <person name="Dannebaum R.O."/>
            <person name="Kuo R.C."/>
            <person name="Labutti K."/>
            <person name="Haridas S."/>
            <person name="Kuo A."/>
            <person name="Salamov A."/>
            <person name="Ahrendt S.R."/>
            <person name="Lipzen A."/>
            <person name="Sullivan W."/>
            <person name="Andreopoulos W.B."/>
            <person name="Clum A."/>
            <person name="Lindquist E."/>
            <person name="Daum C."/>
            <person name="Ramamoorthy G.K."/>
            <person name="Gryganskyi A."/>
            <person name="Culley D."/>
            <person name="Magnuson J.K."/>
            <person name="James T.Y."/>
            <person name="O'Malley M.A."/>
            <person name="Stajich J.E."/>
            <person name="Spatafora J.W."/>
            <person name="Visel A."/>
            <person name="Grigoriev I.V."/>
        </authorList>
    </citation>
    <scope>NUCLEOTIDE SEQUENCE [LARGE SCALE GENOMIC DNA]</scope>
    <source>
        <strain evidence="1 2">JEL800</strain>
    </source>
</reference>
<dbReference type="EMBL" id="MCGO01000024">
    <property type="protein sequence ID" value="ORY43752.1"/>
    <property type="molecule type" value="Genomic_DNA"/>
</dbReference>
<dbReference type="STRING" id="329046.A0A1Y2C9P2"/>